<dbReference type="Pfam" id="PF00400">
    <property type="entry name" value="WD40"/>
    <property type="match status" value="3"/>
</dbReference>
<comment type="subcellular location">
    <subcellularLocation>
        <location evidence="1">Cytoplasm</location>
    </subcellularLocation>
</comment>
<keyword evidence="5 8" id="KW-0677">Repeat</keyword>
<keyword evidence="4 7" id="KW-0853">WD repeat</keyword>
<organism evidence="11 12">
    <name type="scientific">Mortierella alpina</name>
    <name type="common">Oleaginous fungus</name>
    <name type="synonym">Mortierella renispora</name>
    <dbReference type="NCBI Taxonomy" id="64518"/>
    <lineage>
        <taxon>Eukaryota</taxon>
        <taxon>Fungi</taxon>
        <taxon>Fungi incertae sedis</taxon>
        <taxon>Mucoromycota</taxon>
        <taxon>Mortierellomycotina</taxon>
        <taxon>Mortierellomycetes</taxon>
        <taxon>Mortierellales</taxon>
        <taxon>Mortierellaceae</taxon>
        <taxon>Mortierella</taxon>
    </lineage>
</organism>
<dbReference type="GO" id="GO:0003779">
    <property type="term" value="F:actin binding"/>
    <property type="evidence" value="ECO:0007669"/>
    <property type="project" value="UniProtKB-KW"/>
</dbReference>
<name>A0A9P8A2D0_MORAP</name>
<dbReference type="GO" id="GO:0005737">
    <property type="term" value="C:cytoplasm"/>
    <property type="evidence" value="ECO:0007669"/>
    <property type="project" value="UniProtKB-SubCell"/>
</dbReference>
<evidence type="ECO:0000256" key="9">
    <source>
        <dbReference type="SAM" id="MobiDB-lite"/>
    </source>
</evidence>
<evidence type="ECO:0000313" key="12">
    <source>
        <dbReference type="Proteomes" id="UP000717515"/>
    </source>
</evidence>
<feature type="repeat" description="WD" evidence="7">
    <location>
        <begin position="708"/>
        <end position="749"/>
    </location>
</feature>
<feature type="repeat" description="WD" evidence="7">
    <location>
        <begin position="185"/>
        <end position="226"/>
    </location>
</feature>
<dbReference type="Proteomes" id="UP000717515">
    <property type="component" value="Unassembled WGS sequence"/>
</dbReference>
<protein>
    <recommendedName>
        <fullName evidence="8">Coronin</fullName>
    </recommendedName>
</protein>
<dbReference type="InterPro" id="IPR015048">
    <property type="entry name" value="DUF1899"/>
</dbReference>
<evidence type="ECO:0000256" key="4">
    <source>
        <dbReference type="ARBA" id="ARBA00022574"/>
    </source>
</evidence>
<feature type="compositionally biased region" description="Polar residues" evidence="9">
    <location>
        <begin position="492"/>
        <end position="504"/>
    </location>
</feature>
<dbReference type="SMART" id="SM01167">
    <property type="entry name" value="DUF1900"/>
    <property type="match status" value="2"/>
</dbReference>
<dbReference type="PROSITE" id="PS50294">
    <property type="entry name" value="WD_REPEATS_REGION"/>
    <property type="match status" value="2"/>
</dbReference>
<feature type="compositionally biased region" description="Low complexity" evidence="9">
    <location>
        <begin position="505"/>
        <end position="517"/>
    </location>
</feature>
<evidence type="ECO:0000256" key="1">
    <source>
        <dbReference type="ARBA" id="ARBA00004496"/>
    </source>
</evidence>
<feature type="compositionally biased region" description="Low complexity" evidence="9">
    <location>
        <begin position="429"/>
        <end position="441"/>
    </location>
</feature>
<dbReference type="InterPro" id="IPR015505">
    <property type="entry name" value="Coronin"/>
</dbReference>
<evidence type="ECO:0000256" key="5">
    <source>
        <dbReference type="ARBA" id="ARBA00022737"/>
    </source>
</evidence>
<dbReference type="InterPro" id="IPR011047">
    <property type="entry name" value="Quinoprotein_ADH-like_sf"/>
</dbReference>
<evidence type="ECO:0000256" key="8">
    <source>
        <dbReference type="RuleBase" id="RU280818"/>
    </source>
</evidence>
<dbReference type="Pfam" id="PF16300">
    <property type="entry name" value="WD40_4"/>
    <property type="match status" value="2"/>
</dbReference>
<dbReference type="EMBL" id="JAIFTL010000236">
    <property type="protein sequence ID" value="KAG9321042.1"/>
    <property type="molecule type" value="Genomic_DNA"/>
</dbReference>
<evidence type="ECO:0000259" key="10">
    <source>
        <dbReference type="SMART" id="SM01166"/>
    </source>
</evidence>
<gene>
    <name evidence="11" type="ORF">KVV02_002472</name>
</gene>
<feature type="domain" description="DUF1899" evidence="10">
    <location>
        <begin position="537"/>
        <end position="601"/>
    </location>
</feature>
<comment type="similarity">
    <text evidence="2 8">Belongs to the WD repeat coronin family.</text>
</comment>
<proteinExistence type="inferred from homology"/>
<dbReference type="Gene3D" id="2.130.10.10">
    <property type="entry name" value="YVTN repeat-like/Quinoprotein amine dehydrogenase"/>
    <property type="match status" value="2"/>
</dbReference>
<evidence type="ECO:0000256" key="3">
    <source>
        <dbReference type="ARBA" id="ARBA00022490"/>
    </source>
</evidence>
<dbReference type="SMART" id="SM01166">
    <property type="entry name" value="DUF1899"/>
    <property type="match status" value="2"/>
</dbReference>
<feature type="region of interest" description="Disordered" evidence="9">
    <location>
        <begin position="393"/>
        <end position="475"/>
    </location>
</feature>
<dbReference type="AlphaFoldDB" id="A0A9P8A2D0"/>
<feature type="region of interest" description="Disordered" evidence="9">
    <location>
        <begin position="954"/>
        <end position="981"/>
    </location>
</feature>
<feature type="region of interest" description="Disordered" evidence="9">
    <location>
        <begin position="492"/>
        <end position="517"/>
    </location>
</feature>
<dbReference type="PANTHER" id="PTHR10856:SF20">
    <property type="entry name" value="CORONIN-7"/>
    <property type="match status" value="1"/>
</dbReference>
<dbReference type="PANTHER" id="PTHR10856">
    <property type="entry name" value="CORONIN"/>
    <property type="match status" value="1"/>
</dbReference>
<feature type="compositionally biased region" description="Polar residues" evidence="9">
    <location>
        <begin position="442"/>
        <end position="455"/>
    </location>
</feature>
<dbReference type="SUPFAM" id="SSF50998">
    <property type="entry name" value="Quinoprotein alcohol dehydrogenase-like"/>
    <property type="match status" value="1"/>
</dbReference>
<feature type="domain" description="DUF1899" evidence="10">
    <location>
        <begin position="8"/>
        <end position="69"/>
    </location>
</feature>
<evidence type="ECO:0000256" key="6">
    <source>
        <dbReference type="ARBA" id="ARBA00023203"/>
    </source>
</evidence>
<dbReference type="SMART" id="SM00320">
    <property type="entry name" value="WD40"/>
    <property type="match status" value="6"/>
</dbReference>
<keyword evidence="6" id="KW-0009">Actin-binding</keyword>
<feature type="region of interest" description="Disordered" evidence="9">
    <location>
        <begin position="993"/>
        <end position="1018"/>
    </location>
</feature>
<evidence type="ECO:0000256" key="7">
    <source>
        <dbReference type="PROSITE-ProRule" id="PRU00221"/>
    </source>
</evidence>
<feature type="compositionally biased region" description="Basic and acidic residues" evidence="9">
    <location>
        <begin position="993"/>
        <end position="1004"/>
    </location>
</feature>
<dbReference type="PROSITE" id="PS50082">
    <property type="entry name" value="WD_REPEATS_2"/>
    <property type="match status" value="2"/>
</dbReference>
<reference evidence="11" key="1">
    <citation type="submission" date="2021-07" db="EMBL/GenBank/DDBJ databases">
        <title>Draft genome of Mortierella alpina, strain LL118, isolated from an aspen leaf litter sample.</title>
        <authorList>
            <person name="Yang S."/>
            <person name="Vinatzer B.A."/>
        </authorList>
    </citation>
    <scope>NUCLEOTIDE SEQUENCE</scope>
    <source>
        <strain evidence="11">LL118</strain>
    </source>
</reference>
<dbReference type="InterPro" id="IPR015943">
    <property type="entry name" value="WD40/YVTN_repeat-like_dom_sf"/>
</dbReference>
<comment type="caution">
    <text evidence="11">The sequence shown here is derived from an EMBL/GenBank/DDBJ whole genome shotgun (WGS) entry which is preliminary data.</text>
</comment>
<dbReference type="Pfam" id="PF08953">
    <property type="entry name" value="DUF1899"/>
    <property type="match status" value="2"/>
</dbReference>
<evidence type="ECO:0000313" key="11">
    <source>
        <dbReference type="EMBL" id="KAG9321042.1"/>
    </source>
</evidence>
<evidence type="ECO:0000256" key="2">
    <source>
        <dbReference type="ARBA" id="ARBA00009482"/>
    </source>
</evidence>
<accession>A0A9P8A2D0</accession>
<sequence>MSRRLFASFSKYRNAVGKPAKHEDAYTDLKPSAQASSESCQLVKVSKLWIAYKHASAGSLAILSVSTVGRAGDRVQTLNAHSAGVSDWEFSPFDPRQLISGSDNGEILIPVVPVKFKVWTVSGENEQISTQLLFTISTGTGKPVEAIHHHPTARGIIATASHNVVQIWDISSADQGSTLSTPAYTLNHPNAVSSISWKSDGTRLATTCKDAQIRVFDVRQQETPIQPYAICALQTGQGHVGNRPSRVVWLGEKDVLFTSGFNKMREKENAVWNANNLSKPLELKRMDSSSGLAFPLYDEDTSIVFLPSKGESTIRWLEIAESSPFMTEGTAFGAQGPVAGAALFPKQLMNVMQTEIARLLTVNANSLWPVNVNVPRRTYLDFHADLYPDTKSDTPGLEANEWLQGENRPVPKVSLDPGLAGKPEWARLSATSASSTMPTTSGIPNSQSRQLTSPSAPHHGVASATSSANDTKVAKPCQTSLATTIITERMESLSTSSKTTFDHNSGSPGATAAASASPSSVIVNATAKSPVIPRVATQKTSKYRFLSFKPYHVSEHFDNISGLSISTVPECNLIEANAKFLALPLHGPGGRIGILKTTEPGRVGTKVPSLVCSSDLHSFKFDPFNPNLLATASDDAKIKGWIIPEEGLDKETDTTKPAWILGASTMEKITLILFHPRARDVMLSASMDRNDPTLRLWDLKAQVEKVAIKGHKDVIFSCDFNHLGTKIVSVCKDKKIRVWDALSGQLLKEGPGHDSLRSCRVLWLGETDLIASVGFGRGSQREILLFDANDLERGPIDTKKMDMSPGVLVPHYDADTSVLAVSARGDRVMKHFEILLGSRKDVEAGKSLFVDVASLEQGSLQQDVSYLPKRYCDVRAIELAKMYRLTYNSVEVIRVSVPRNKQEFFQDDLFPDTIDVETATMEADDFFSGAAANRPPKKIHLCPADMISLSQHNAEKPVTPPQGGSSLDKFLQGKQQAAEDDRKRLAMERMFETAKESKADRDTLVPETGVVDDDEWDD</sequence>
<dbReference type="InterPro" id="IPR001680">
    <property type="entry name" value="WD40_rpt"/>
</dbReference>
<keyword evidence="3" id="KW-0963">Cytoplasm</keyword>